<keyword evidence="5" id="KW-1185">Reference proteome</keyword>
<dbReference type="KEGG" id="eri:EEI45_07825"/>
<dbReference type="InterPro" id="IPR013196">
    <property type="entry name" value="HTH_11"/>
</dbReference>
<dbReference type="Gene3D" id="1.10.10.10">
    <property type="entry name" value="Winged helix-like DNA-binding domain superfamily/Winged helix DNA-binding domain"/>
    <property type="match status" value="1"/>
</dbReference>
<evidence type="ECO:0000259" key="3">
    <source>
        <dbReference type="Pfam" id="PF25583"/>
    </source>
</evidence>
<dbReference type="SUPFAM" id="SSF46785">
    <property type="entry name" value="Winged helix' DNA-binding domain"/>
    <property type="match status" value="1"/>
</dbReference>
<dbReference type="RefSeq" id="WP_125164801.1">
    <property type="nucleotide sequence ID" value="NZ_CP034234.1"/>
</dbReference>
<dbReference type="InterPro" id="IPR026881">
    <property type="entry name" value="WYL_dom"/>
</dbReference>
<dbReference type="Pfam" id="PF08279">
    <property type="entry name" value="HTH_11"/>
    <property type="match status" value="1"/>
</dbReference>
<dbReference type="InterPro" id="IPR051534">
    <property type="entry name" value="CBASS_pafABC_assoc_protein"/>
</dbReference>
<dbReference type="PANTHER" id="PTHR34580">
    <property type="match status" value="1"/>
</dbReference>
<dbReference type="EMBL" id="CP034234">
    <property type="protein sequence ID" value="AZK44644.1"/>
    <property type="molecule type" value="Genomic_DNA"/>
</dbReference>
<feature type="domain" description="WYL" evidence="2">
    <location>
        <begin position="137"/>
        <end position="201"/>
    </location>
</feature>
<dbReference type="Pfam" id="PF13280">
    <property type="entry name" value="WYL"/>
    <property type="match status" value="1"/>
</dbReference>
<dbReference type="InterPro" id="IPR036388">
    <property type="entry name" value="WH-like_DNA-bd_sf"/>
</dbReference>
<feature type="domain" description="WCX" evidence="3">
    <location>
        <begin position="242"/>
        <end position="302"/>
    </location>
</feature>
<accession>A0A3Q8S816</accession>
<proteinExistence type="predicted"/>
<sequence length="308" mass="35917">MSKLSNALVMLDVLSARSVVPLSELADLLEISERGVQRLKAELESVGYEITTVMGPGGGYVLESKTQIQPLAFERNERKMLKQAFAVLLSQDNPTLGNDFVAVVSKLSHQLDYSGNVSVSAFQSVKLNVDPNLYQKHIELLENAIEHHLRIDIVYSKNHREKRSYVFEPYELVIVNKFWYLLGYDEKNRYLSLKVNRIHELSLRDEVFRFDDETSSKHVFSKFGYKIKPVFAELEVFEQDYISEYIWGEHQEITWLDDHRFILKVEFSNELAVKDFILQGGSHITVLKPEWLREWIVDECHKITKLYR</sequence>
<organism evidence="4 5">
    <name type="scientific">Erysipelothrix piscisicarius</name>
    <dbReference type="NCBI Taxonomy" id="2485784"/>
    <lineage>
        <taxon>Bacteria</taxon>
        <taxon>Bacillati</taxon>
        <taxon>Bacillota</taxon>
        <taxon>Erysipelotrichia</taxon>
        <taxon>Erysipelotrichales</taxon>
        <taxon>Erysipelotrichaceae</taxon>
        <taxon>Erysipelothrix</taxon>
    </lineage>
</organism>
<feature type="domain" description="Helix-turn-helix type 11" evidence="1">
    <location>
        <begin position="10"/>
        <end position="60"/>
    </location>
</feature>
<gene>
    <name evidence="4" type="ORF">EEI45_07825</name>
</gene>
<name>A0A3Q8S816_9FIRM</name>
<dbReference type="Proteomes" id="UP000278804">
    <property type="component" value="Chromosome"/>
</dbReference>
<evidence type="ECO:0000259" key="1">
    <source>
        <dbReference type="Pfam" id="PF08279"/>
    </source>
</evidence>
<dbReference type="PANTHER" id="PTHR34580:SF1">
    <property type="entry name" value="PROTEIN PAFC"/>
    <property type="match status" value="1"/>
</dbReference>
<evidence type="ECO:0000313" key="5">
    <source>
        <dbReference type="Proteomes" id="UP000278804"/>
    </source>
</evidence>
<dbReference type="InterPro" id="IPR036390">
    <property type="entry name" value="WH_DNA-bd_sf"/>
</dbReference>
<dbReference type="PROSITE" id="PS52050">
    <property type="entry name" value="WYL"/>
    <property type="match status" value="1"/>
</dbReference>
<dbReference type="Pfam" id="PF25583">
    <property type="entry name" value="WCX"/>
    <property type="match status" value="1"/>
</dbReference>
<dbReference type="AlphaFoldDB" id="A0A3Q8S816"/>
<reference evidence="4 5" key="1">
    <citation type="journal article" date="2020" name="Int. J. Syst. Evol. Microbiol.">
        <title>Description of Erysipelothrix piscisicarius sp. nov., an emergent fish pathogen, and assessment of virulence using a tiger barb (Puntigrus tetrazona) infection model.</title>
        <authorList>
            <person name="Pomaranski E.K."/>
            <person name="Griffin M.J."/>
            <person name="Camus A.C."/>
            <person name="Armwood A.R."/>
            <person name="Shelley J."/>
            <person name="Waldbieser G.C."/>
            <person name="LaFrentz B.R."/>
            <person name="Garcia J.C."/>
            <person name="Yanong R."/>
            <person name="Soto E."/>
        </authorList>
    </citation>
    <scope>NUCLEOTIDE SEQUENCE [LARGE SCALE GENOMIC DNA]</scope>
    <source>
        <strain evidence="4 5">15TAL0474</strain>
    </source>
</reference>
<protein>
    <submittedName>
        <fullName evidence="4">WYL domain-containing transcriptional regulator</fullName>
    </submittedName>
</protein>
<evidence type="ECO:0000313" key="4">
    <source>
        <dbReference type="EMBL" id="AZK44644.1"/>
    </source>
</evidence>
<dbReference type="InterPro" id="IPR057727">
    <property type="entry name" value="WCX_dom"/>
</dbReference>
<evidence type="ECO:0000259" key="2">
    <source>
        <dbReference type="Pfam" id="PF13280"/>
    </source>
</evidence>